<organism evidence="2 3">
    <name type="scientific">Vigna angularis var. angularis</name>
    <dbReference type="NCBI Taxonomy" id="157739"/>
    <lineage>
        <taxon>Eukaryota</taxon>
        <taxon>Viridiplantae</taxon>
        <taxon>Streptophyta</taxon>
        <taxon>Embryophyta</taxon>
        <taxon>Tracheophyta</taxon>
        <taxon>Spermatophyta</taxon>
        <taxon>Magnoliopsida</taxon>
        <taxon>eudicotyledons</taxon>
        <taxon>Gunneridae</taxon>
        <taxon>Pentapetalae</taxon>
        <taxon>rosids</taxon>
        <taxon>fabids</taxon>
        <taxon>Fabales</taxon>
        <taxon>Fabaceae</taxon>
        <taxon>Papilionoideae</taxon>
        <taxon>50 kb inversion clade</taxon>
        <taxon>NPAAA clade</taxon>
        <taxon>indigoferoid/millettioid clade</taxon>
        <taxon>Phaseoleae</taxon>
        <taxon>Vigna</taxon>
    </lineage>
</organism>
<sequence length="73" mass="8316">QHEAEMVAVRAECSTHVAQERRSGARDKTEEEYDKAAQEGVSEHNNMSDPTWRPPKSGSRGTRLRLTRIRARP</sequence>
<evidence type="ECO:0000313" key="2">
    <source>
        <dbReference type="EMBL" id="BAT74389.1"/>
    </source>
</evidence>
<feature type="compositionally biased region" description="Basic residues" evidence="1">
    <location>
        <begin position="62"/>
        <end position="73"/>
    </location>
</feature>
<dbReference type="Proteomes" id="UP000291084">
    <property type="component" value="Chromosome 1"/>
</dbReference>
<protein>
    <submittedName>
        <fullName evidence="2">Uncharacterized protein</fullName>
    </submittedName>
</protein>
<evidence type="ECO:0000256" key="1">
    <source>
        <dbReference type="SAM" id="MobiDB-lite"/>
    </source>
</evidence>
<keyword evidence="3" id="KW-1185">Reference proteome</keyword>
<feature type="non-terminal residue" evidence="2">
    <location>
        <position position="1"/>
    </location>
</feature>
<name>A0A0S3R1A1_PHAAN</name>
<proteinExistence type="predicted"/>
<dbReference type="AlphaFoldDB" id="A0A0S3R1A1"/>
<reference evidence="2 3" key="1">
    <citation type="journal article" date="2015" name="Sci. Rep.">
        <title>The power of single molecule real-time sequencing technology in the de novo assembly of a eukaryotic genome.</title>
        <authorList>
            <person name="Sakai H."/>
            <person name="Naito K."/>
            <person name="Ogiso-Tanaka E."/>
            <person name="Takahashi Y."/>
            <person name="Iseki K."/>
            <person name="Muto C."/>
            <person name="Satou K."/>
            <person name="Teruya K."/>
            <person name="Shiroma A."/>
            <person name="Shimoji M."/>
            <person name="Hirano T."/>
            <person name="Itoh T."/>
            <person name="Kaga A."/>
            <person name="Tomooka N."/>
        </authorList>
    </citation>
    <scope>NUCLEOTIDE SEQUENCE [LARGE SCALE GENOMIC DNA]</scope>
    <source>
        <strain evidence="3">cv. Shumari</strain>
    </source>
</reference>
<evidence type="ECO:0000313" key="3">
    <source>
        <dbReference type="Proteomes" id="UP000291084"/>
    </source>
</evidence>
<accession>A0A0S3R1A1</accession>
<gene>
    <name evidence="2" type="primary">Vigan.01G205200</name>
    <name evidence="2" type="ORF">VIGAN_01205200</name>
</gene>
<dbReference type="EMBL" id="AP015034">
    <property type="protein sequence ID" value="BAT74389.1"/>
    <property type="molecule type" value="Genomic_DNA"/>
</dbReference>
<feature type="region of interest" description="Disordered" evidence="1">
    <location>
        <begin position="1"/>
        <end position="73"/>
    </location>
</feature>
<feature type="compositionally biased region" description="Basic and acidic residues" evidence="1">
    <location>
        <begin position="18"/>
        <end position="37"/>
    </location>
</feature>